<geneLocation type="plasmid" evidence="1 2">
    <name>p5</name>
</geneLocation>
<gene>
    <name evidence="1" type="ORF">Lepto782_23410</name>
</gene>
<name>A0AAQ0B1E5_LEPIR</name>
<sequence>MRPQPEVTLDQFLSAFDEGVKKAVEKPTVVPNVRVEDRGFFTEERFYRVESRKTGELCFASRCLEQTAERDGCYQVTRYSDHRRRWVTTEEFTQQFRRLKGVPERIYVSDALGVRLDWKKTAIEEDNVASALLWSWFNSVKKNKQSREVA</sequence>
<organism evidence="1 2">
    <name type="scientific">Leptospira interrogans serovar Canicola</name>
    <dbReference type="NCBI Taxonomy" id="211880"/>
    <lineage>
        <taxon>Bacteria</taxon>
        <taxon>Pseudomonadati</taxon>
        <taxon>Spirochaetota</taxon>
        <taxon>Spirochaetia</taxon>
        <taxon>Leptospirales</taxon>
        <taxon>Leptospiraceae</taxon>
        <taxon>Leptospira</taxon>
    </lineage>
</organism>
<evidence type="ECO:0000313" key="2">
    <source>
        <dbReference type="Proteomes" id="UP000663124"/>
    </source>
</evidence>
<evidence type="ECO:0000313" key="1">
    <source>
        <dbReference type="EMBL" id="QOI45129.1"/>
    </source>
</evidence>
<reference evidence="1" key="1">
    <citation type="submission" date="2019-09" db="EMBL/GenBank/DDBJ databases">
        <title>Comparative Genomics of Leptospira interrogans Reveals Genome Plasticity - A Common Adaptive Strategy for Survival in Various Hosts.</title>
        <authorList>
            <person name="Ramli S.R."/>
            <person name="Bunk B."/>
            <person name="Goris M."/>
            <person name="Bhuju S."/>
            <person name="Jarek M."/>
            <person name="Sproer C."/>
            <person name="Mustakim S."/>
            <person name="Strommenger B."/>
            <person name="Pessler F."/>
        </authorList>
    </citation>
    <scope>NUCLEOTIDE SEQUENCE</scope>
    <source>
        <strain evidence="1">782</strain>
        <plasmid evidence="1">p5</plasmid>
    </source>
</reference>
<dbReference type="EMBL" id="CP043889">
    <property type="protein sequence ID" value="QOI45129.1"/>
    <property type="molecule type" value="Genomic_DNA"/>
</dbReference>
<protein>
    <submittedName>
        <fullName evidence="1">Uncharacterized protein</fullName>
    </submittedName>
</protein>
<dbReference type="AlphaFoldDB" id="A0AAQ0B1E5"/>
<dbReference type="RefSeq" id="WP_225740637.1">
    <property type="nucleotide sequence ID" value="NZ_CP043889.1"/>
</dbReference>
<accession>A0AAQ0B1E5</accession>
<proteinExistence type="predicted"/>
<keyword evidence="1" id="KW-0614">Plasmid</keyword>
<dbReference type="Proteomes" id="UP000663124">
    <property type="component" value="Plasmid p5"/>
</dbReference>